<evidence type="ECO:0000256" key="1">
    <source>
        <dbReference type="SAM" id="SignalP"/>
    </source>
</evidence>
<comment type="caution">
    <text evidence="2">The sequence shown here is derived from an EMBL/GenBank/DDBJ whole genome shotgun (WGS) entry which is preliminary data.</text>
</comment>
<accession>A0ABT3CFQ0</accession>
<organism evidence="2 3">
    <name type="scientific">Mycolicibacterium komossense</name>
    <dbReference type="NCBI Taxonomy" id="1779"/>
    <lineage>
        <taxon>Bacteria</taxon>
        <taxon>Bacillati</taxon>
        <taxon>Actinomycetota</taxon>
        <taxon>Actinomycetes</taxon>
        <taxon>Mycobacteriales</taxon>
        <taxon>Mycobacteriaceae</taxon>
        <taxon>Mycolicibacterium</taxon>
    </lineage>
</organism>
<feature type="chain" id="PRO_5045131604" evidence="1">
    <location>
        <begin position="27"/>
        <end position="152"/>
    </location>
</feature>
<reference evidence="2 3" key="1">
    <citation type="journal article" date="2022" name="BMC Genomics">
        <title>Comparative genome analysis of mycobacteria focusing on tRNA and non-coding RNA.</title>
        <authorList>
            <person name="Behra P.R.K."/>
            <person name="Pettersson B.M.F."/>
            <person name="Ramesh M."/>
            <person name="Das S."/>
            <person name="Dasgupta S."/>
            <person name="Kirsebom L.A."/>
        </authorList>
    </citation>
    <scope>NUCLEOTIDE SEQUENCE [LARGE SCALE GENOMIC DNA]</scope>
    <source>
        <strain evidence="2 3">DSM 44078</strain>
    </source>
</reference>
<protein>
    <submittedName>
        <fullName evidence="2">Uncharacterized protein</fullName>
    </submittedName>
</protein>
<keyword evidence="3" id="KW-1185">Reference proteome</keyword>
<proteinExistence type="predicted"/>
<gene>
    <name evidence="2" type="ORF">H7J73_19955</name>
</gene>
<feature type="signal peptide" evidence="1">
    <location>
        <begin position="1"/>
        <end position="26"/>
    </location>
</feature>
<keyword evidence="1" id="KW-0732">Signal</keyword>
<sequence>MVLAFVGIVIAIALGVVALLRPAAQAAAPVEAAPQYAEQQVARAKTTICDDYDKAFKTVSAAGSLPTDDPTLKFAIPVNVRLATQFSANYLRNALSQNEATPSDLAAAAQKLPSTWDEVVLAQIPGSQNDDLSPTFTRLEAAGDKVMQACRR</sequence>
<dbReference type="EMBL" id="JACKTY010000032">
    <property type="protein sequence ID" value="MCV7228290.1"/>
    <property type="molecule type" value="Genomic_DNA"/>
</dbReference>
<name>A0ABT3CFQ0_9MYCO</name>
<dbReference type="RefSeq" id="WP_264069405.1">
    <property type="nucleotide sequence ID" value="NZ_JACKTY010000032.1"/>
</dbReference>
<evidence type="ECO:0000313" key="3">
    <source>
        <dbReference type="Proteomes" id="UP001526201"/>
    </source>
</evidence>
<evidence type="ECO:0000313" key="2">
    <source>
        <dbReference type="EMBL" id="MCV7228290.1"/>
    </source>
</evidence>
<dbReference type="Proteomes" id="UP001526201">
    <property type="component" value="Unassembled WGS sequence"/>
</dbReference>